<evidence type="ECO:0000313" key="6">
    <source>
        <dbReference type="EMBL" id="RCS59875.1"/>
    </source>
</evidence>
<evidence type="ECO:0000256" key="2">
    <source>
        <dbReference type="ARBA" id="ARBA00022723"/>
    </source>
</evidence>
<protein>
    <submittedName>
        <fullName evidence="6">TRZ/ATZ family hydrolase</fullName>
    </submittedName>
</protein>
<evidence type="ECO:0000256" key="1">
    <source>
        <dbReference type="ARBA" id="ARBA00006745"/>
    </source>
</evidence>
<comment type="caution">
    <text evidence="6">The sequence shown here is derived from an EMBL/GenBank/DDBJ whole genome shotgun (WGS) entry which is preliminary data.</text>
</comment>
<reference evidence="6 7" key="1">
    <citation type="journal article" date="2018" name="Int. J. Syst. Evol. Microbiol.">
        <title>Parvibium lacunae gen. nov., sp. nov., a new member of the family Alcaligenaceae isolated from a freshwater pond.</title>
        <authorList>
            <person name="Chen W.M."/>
            <person name="Xie P.B."/>
            <person name="Hsu M.Y."/>
            <person name="Sheu S.Y."/>
        </authorList>
    </citation>
    <scope>NUCLEOTIDE SEQUENCE [LARGE SCALE GENOMIC DNA]</scope>
    <source>
        <strain evidence="6 7">KMB9</strain>
    </source>
</reference>
<dbReference type="InterPro" id="IPR032466">
    <property type="entry name" value="Metal_Hydrolase"/>
</dbReference>
<organism evidence="6 7">
    <name type="scientific">Parvibium lacunae</name>
    <dbReference type="NCBI Taxonomy" id="1888893"/>
    <lineage>
        <taxon>Bacteria</taxon>
        <taxon>Pseudomonadati</taxon>
        <taxon>Pseudomonadota</taxon>
        <taxon>Betaproteobacteria</taxon>
        <taxon>Burkholderiales</taxon>
        <taxon>Alcaligenaceae</taxon>
        <taxon>Parvibium</taxon>
    </lineage>
</organism>
<dbReference type="GO" id="GO:0019239">
    <property type="term" value="F:deaminase activity"/>
    <property type="evidence" value="ECO:0007669"/>
    <property type="project" value="UniProtKB-ARBA"/>
</dbReference>
<evidence type="ECO:0000256" key="3">
    <source>
        <dbReference type="ARBA" id="ARBA00022801"/>
    </source>
</evidence>
<dbReference type="PANTHER" id="PTHR43794:SF11">
    <property type="entry name" value="AMIDOHYDROLASE-RELATED DOMAIN-CONTAINING PROTEIN"/>
    <property type="match status" value="1"/>
</dbReference>
<dbReference type="NCBIfam" id="NF006549">
    <property type="entry name" value="PRK09045.1"/>
    <property type="match status" value="1"/>
</dbReference>
<sequence length="454" mass="48811">MPEIQVIEAKWLLPISPRADSVLTDHSLVIEAGRIRALMPQAQARAAYPDAHFIVRPHHVLMPGLINFHCHAAMTLLRGLGDDLPLQRWLGDCIWPTEAALVSDPFVFDGSVLACHEMLLGGITCFNDMYFFPEATIRAAQAYGMRIVAGITVIDLPTRYAKQADEYLAQGLAIHERWQETATVHFSLAPHAPYTVSDAVYQRLGTLAETLDLPIHTHLHETEAELTTSMQQYGCRPLERLARLGLLSPRLIAVHGVHFTSAELAQLATAGAHLAHCPSSNLKLASGLPALAAWQATGINFGLGTDGAASNNRLDLWAELRLAALLAKGVSGDPTAGSAASVLEAATLGAARALGLDEQIGSLAGGKAADCLCIDLGQLQSQPCYDIPSHLVYVCGREQVSDVWVAGQHVVNQQQITLNSALTARQQCLASLETWQIAVKQAQGGNRQSLGDSF</sequence>
<keyword evidence="2" id="KW-0479">Metal-binding</keyword>
<dbReference type="PANTHER" id="PTHR43794">
    <property type="entry name" value="AMINOHYDROLASE SSNA-RELATED"/>
    <property type="match status" value="1"/>
</dbReference>
<dbReference type="EMBL" id="QPGB01000001">
    <property type="protein sequence ID" value="RCS59875.1"/>
    <property type="molecule type" value="Genomic_DNA"/>
</dbReference>
<comment type="similarity">
    <text evidence="1">Belongs to the metallo-dependent hydrolases superfamily. ATZ/TRZ family.</text>
</comment>
<proteinExistence type="inferred from homology"/>
<dbReference type="GO" id="GO:0016814">
    <property type="term" value="F:hydrolase activity, acting on carbon-nitrogen (but not peptide) bonds, in cyclic amidines"/>
    <property type="evidence" value="ECO:0007669"/>
    <property type="project" value="UniProtKB-ARBA"/>
</dbReference>
<dbReference type="InterPro" id="IPR050287">
    <property type="entry name" value="MTA/SAH_deaminase"/>
</dbReference>
<feature type="domain" description="Amidohydrolase-related" evidence="5">
    <location>
        <begin position="60"/>
        <end position="409"/>
    </location>
</feature>
<dbReference type="CDD" id="cd01298">
    <property type="entry name" value="ATZ_TRZ_like"/>
    <property type="match status" value="1"/>
</dbReference>
<evidence type="ECO:0000259" key="5">
    <source>
        <dbReference type="Pfam" id="PF01979"/>
    </source>
</evidence>
<dbReference type="GO" id="GO:0046872">
    <property type="term" value="F:metal ion binding"/>
    <property type="evidence" value="ECO:0007669"/>
    <property type="project" value="UniProtKB-KW"/>
</dbReference>
<dbReference type="SUPFAM" id="SSF51556">
    <property type="entry name" value="Metallo-dependent hydrolases"/>
    <property type="match status" value="1"/>
</dbReference>
<dbReference type="OrthoDB" id="9807210at2"/>
<dbReference type="SUPFAM" id="SSF51338">
    <property type="entry name" value="Composite domain of metallo-dependent hydrolases"/>
    <property type="match status" value="1"/>
</dbReference>
<dbReference type="AlphaFoldDB" id="A0A368L886"/>
<name>A0A368L886_9BURK</name>
<dbReference type="Pfam" id="PF01979">
    <property type="entry name" value="Amidohydro_1"/>
    <property type="match status" value="1"/>
</dbReference>
<dbReference type="InterPro" id="IPR011059">
    <property type="entry name" value="Metal-dep_hydrolase_composite"/>
</dbReference>
<keyword evidence="4" id="KW-0862">Zinc</keyword>
<dbReference type="FunFam" id="3.20.20.140:FF:000014">
    <property type="entry name" value="5-methylthioadenosine/S-adenosylhomocysteine deaminase"/>
    <property type="match status" value="1"/>
</dbReference>
<keyword evidence="7" id="KW-1185">Reference proteome</keyword>
<dbReference type="InterPro" id="IPR006680">
    <property type="entry name" value="Amidohydro-rel"/>
</dbReference>
<evidence type="ECO:0000313" key="7">
    <source>
        <dbReference type="Proteomes" id="UP000252357"/>
    </source>
</evidence>
<keyword evidence="3 6" id="KW-0378">Hydrolase</keyword>
<accession>A0A368L886</accession>
<dbReference type="Gene3D" id="2.30.40.10">
    <property type="entry name" value="Urease, subunit C, domain 1"/>
    <property type="match status" value="1"/>
</dbReference>
<gene>
    <name evidence="6" type="ORF">DU000_00325</name>
</gene>
<dbReference type="Proteomes" id="UP000252357">
    <property type="component" value="Unassembled WGS sequence"/>
</dbReference>
<evidence type="ECO:0000256" key="4">
    <source>
        <dbReference type="ARBA" id="ARBA00022833"/>
    </source>
</evidence>
<dbReference type="Gene3D" id="3.20.20.140">
    <property type="entry name" value="Metal-dependent hydrolases"/>
    <property type="match status" value="1"/>
</dbReference>